<accession>A0ABR1Z0C5</accession>
<protein>
    <recommendedName>
        <fullName evidence="3">Secreted protein</fullName>
    </recommendedName>
</protein>
<evidence type="ECO:0008006" key="3">
    <source>
        <dbReference type="Google" id="ProtNLM"/>
    </source>
</evidence>
<proteinExistence type="predicted"/>
<organism evidence="1 2">
    <name type="scientific">Phyllosticta capitalensis</name>
    <dbReference type="NCBI Taxonomy" id="121624"/>
    <lineage>
        <taxon>Eukaryota</taxon>
        <taxon>Fungi</taxon>
        <taxon>Dikarya</taxon>
        <taxon>Ascomycota</taxon>
        <taxon>Pezizomycotina</taxon>
        <taxon>Dothideomycetes</taxon>
        <taxon>Dothideomycetes incertae sedis</taxon>
        <taxon>Botryosphaeriales</taxon>
        <taxon>Phyllostictaceae</taxon>
        <taxon>Phyllosticta</taxon>
    </lineage>
</organism>
<sequence length="100" mass="11071">MSQRRAAGTFVLAPPPVAAFHARFAIQQLRLRFTLAFLATLLLLPSCNSCRPTFRGLCRASSPTVGPALDISDSRQLAWWRTVCSQELGHRTSLLLSFNL</sequence>
<comment type="caution">
    <text evidence="1">The sequence shown here is derived from an EMBL/GenBank/DDBJ whole genome shotgun (WGS) entry which is preliminary data.</text>
</comment>
<keyword evidence="2" id="KW-1185">Reference proteome</keyword>
<name>A0ABR1Z0C5_9PEZI</name>
<evidence type="ECO:0000313" key="1">
    <source>
        <dbReference type="EMBL" id="KAK8244414.1"/>
    </source>
</evidence>
<gene>
    <name evidence="1" type="ORF">HDK90DRAFT_156269</name>
</gene>
<evidence type="ECO:0000313" key="2">
    <source>
        <dbReference type="Proteomes" id="UP001492380"/>
    </source>
</evidence>
<reference evidence="1 2" key="1">
    <citation type="submission" date="2024-04" db="EMBL/GenBank/DDBJ databases">
        <title>Phyllosticta paracitricarpa is synonymous to the EU quarantine fungus P. citricarpa based on phylogenomic analyses.</title>
        <authorList>
            <consortium name="Lawrence Berkeley National Laboratory"/>
            <person name="Van Ingen-Buijs V.A."/>
            <person name="Van Westerhoven A.C."/>
            <person name="Haridas S."/>
            <person name="Skiadas P."/>
            <person name="Martin F."/>
            <person name="Groenewald J.Z."/>
            <person name="Crous P.W."/>
            <person name="Seidl M.F."/>
        </authorList>
    </citation>
    <scope>NUCLEOTIDE SEQUENCE [LARGE SCALE GENOMIC DNA]</scope>
    <source>
        <strain evidence="1 2">CBS 123374</strain>
    </source>
</reference>
<dbReference type="EMBL" id="JBBWRZ010000002">
    <property type="protein sequence ID" value="KAK8244414.1"/>
    <property type="molecule type" value="Genomic_DNA"/>
</dbReference>
<dbReference type="Proteomes" id="UP001492380">
    <property type="component" value="Unassembled WGS sequence"/>
</dbReference>